<dbReference type="GO" id="GO:0005524">
    <property type="term" value="F:ATP binding"/>
    <property type="evidence" value="ECO:0007669"/>
    <property type="project" value="UniProtKB-KW"/>
</dbReference>
<keyword evidence="7" id="KW-0547">Nucleotide-binding</keyword>
<evidence type="ECO:0000256" key="13">
    <source>
        <dbReference type="SAM" id="Phobius"/>
    </source>
</evidence>
<evidence type="ECO:0000256" key="2">
    <source>
        <dbReference type="ARBA" id="ARBA00004651"/>
    </source>
</evidence>
<dbReference type="AlphaFoldDB" id="A0A0D1KRD7"/>
<evidence type="ECO:0000256" key="12">
    <source>
        <dbReference type="ARBA" id="ARBA00023136"/>
    </source>
</evidence>
<evidence type="ECO:0000256" key="8">
    <source>
        <dbReference type="ARBA" id="ARBA00022777"/>
    </source>
</evidence>
<dbReference type="EC" id="2.7.13.3" evidence="3"/>
<evidence type="ECO:0000256" key="11">
    <source>
        <dbReference type="ARBA" id="ARBA00023012"/>
    </source>
</evidence>
<evidence type="ECO:0000256" key="1">
    <source>
        <dbReference type="ARBA" id="ARBA00000085"/>
    </source>
</evidence>
<feature type="transmembrane region" description="Helical" evidence="13">
    <location>
        <begin position="12"/>
        <end position="32"/>
    </location>
</feature>
<dbReference type="PANTHER" id="PTHR45453">
    <property type="entry name" value="PHOSPHATE REGULON SENSOR PROTEIN PHOR"/>
    <property type="match status" value="1"/>
</dbReference>
<evidence type="ECO:0000256" key="9">
    <source>
        <dbReference type="ARBA" id="ARBA00022840"/>
    </source>
</evidence>
<evidence type="ECO:0000259" key="14">
    <source>
        <dbReference type="PROSITE" id="PS50109"/>
    </source>
</evidence>
<evidence type="ECO:0000313" key="17">
    <source>
        <dbReference type="Proteomes" id="UP000032247"/>
    </source>
</evidence>
<dbReference type="Proteomes" id="UP000032247">
    <property type="component" value="Unassembled WGS sequence"/>
</dbReference>
<dbReference type="GO" id="GO:0004721">
    <property type="term" value="F:phosphoprotein phosphatase activity"/>
    <property type="evidence" value="ECO:0007669"/>
    <property type="project" value="TreeGrafter"/>
</dbReference>
<dbReference type="Gene3D" id="3.30.565.10">
    <property type="entry name" value="Histidine kinase-like ATPase, C-terminal domain"/>
    <property type="match status" value="1"/>
</dbReference>
<keyword evidence="5" id="KW-0808">Transferase</keyword>
<evidence type="ECO:0000256" key="7">
    <source>
        <dbReference type="ARBA" id="ARBA00022741"/>
    </source>
</evidence>
<dbReference type="EMBL" id="JXBC01000013">
    <property type="protein sequence ID" value="KIU05756.1"/>
    <property type="molecule type" value="Genomic_DNA"/>
</dbReference>
<dbReference type="GO" id="GO:0000155">
    <property type="term" value="F:phosphorelay sensor kinase activity"/>
    <property type="evidence" value="ECO:0007669"/>
    <property type="project" value="TreeGrafter"/>
</dbReference>
<organism evidence="15 17">
    <name type="scientific">Bacillus subtilis</name>
    <dbReference type="NCBI Taxonomy" id="1423"/>
    <lineage>
        <taxon>Bacteria</taxon>
        <taxon>Bacillati</taxon>
        <taxon>Bacillota</taxon>
        <taxon>Bacilli</taxon>
        <taxon>Bacillales</taxon>
        <taxon>Bacillaceae</taxon>
        <taxon>Bacillus</taxon>
    </lineage>
</organism>
<evidence type="ECO:0000256" key="10">
    <source>
        <dbReference type="ARBA" id="ARBA00022989"/>
    </source>
</evidence>
<keyword evidence="11" id="KW-0902">Two-component regulatory system</keyword>
<keyword evidence="8 15" id="KW-0418">Kinase</keyword>
<dbReference type="InterPro" id="IPR003594">
    <property type="entry name" value="HATPase_dom"/>
</dbReference>
<evidence type="ECO:0000256" key="3">
    <source>
        <dbReference type="ARBA" id="ARBA00012438"/>
    </source>
</evidence>
<feature type="transmembrane region" description="Helical" evidence="13">
    <location>
        <begin position="44"/>
        <end position="63"/>
    </location>
</feature>
<accession>A0A0D1KRD7</accession>
<dbReference type="SUPFAM" id="SSF55874">
    <property type="entry name" value="ATPase domain of HSP90 chaperone/DNA topoisomerase II/histidine kinase"/>
    <property type="match status" value="1"/>
</dbReference>
<dbReference type="PRINTS" id="PR00344">
    <property type="entry name" value="BCTRLSENSOR"/>
</dbReference>
<dbReference type="GO" id="GO:0005886">
    <property type="term" value="C:plasma membrane"/>
    <property type="evidence" value="ECO:0007669"/>
    <property type="project" value="UniProtKB-SubCell"/>
</dbReference>
<keyword evidence="6 13" id="KW-0812">Transmembrane</keyword>
<dbReference type="InterPro" id="IPR036890">
    <property type="entry name" value="HATPase_C_sf"/>
</dbReference>
<evidence type="ECO:0000256" key="6">
    <source>
        <dbReference type="ARBA" id="ARBA00022692"/>
    </source>
</evidence>
<keyword evidence="9" id="KW-0067">ATP-binding</keyword>
<comment type="catalytic activity">
    <reaction evidence="1">
        <text>ATP + protein L-histidine = ADP + protein N-phospho-L-histidine.</text>
        <dbReference type="EC" id="2.7.13.3"/>
    </reaction>
</comment>
<evidence type="ECO:0000256" key="4">
    <source>
        <dbReference type="ARBA" id="ARBA00022475"/>
    </source>
</evidence>
<dbReference type="FunFam" id="3.30.565.10:FF:000057">
    <property type="entry name" value="Sensor histidine kinase"/>
    <property type="match status" value="1"/>
</dbReference>
<proteinExistence type="predicted"/>
<dbReference type="PATRIC" id="fig|1423.173.peg.4302"/>
<dbReference type="InterPro" id="IPR004358">
    <property type="entry name" value="Sig_transdc_His_kin-like_C"/>
</dbReference>
<protein>
    <recommendedName>
        <fullName evidence="3">histidine kinase</fullName>
        <ecNumber evidence="3">2.7.13.3</ecNumber>
    </recommendedName>
</protein>
<dbReference type="Pfam" id="PF02518">
    <property type="entry name" value="HATPase_c"/>
    <property type="match status" value="1"/>
</dbReference>
<dbReference type="Proteomes" id="UP001214898">
    <property type="component" value="Chromosome"/>
</dbReference>
<dbReference type="EMBL" id="CP120576">
    <property type="protein sequence ID" value="WEY85813.1"/>
    <property type="molecule type" value="Genomic_DNA"/>
</dbReference>
<dbReference type="PROSITE" id="PS50109">
    <property type="entry name" value="HIS_KIN"/>
    <property type="match status" value="1"/>
</dbReference>
<comment type="subcellular location">
    <subcellularLocation>
        <location evidence="2">Cell membrane</location>
        <topology evidence="2">Multi-pass membrane protein</topology>
    </subcellularLocation>
</comment>
<dbReference type="InterPro" id="IPR005467">
    <property type="entry name" value="His_kinase_dom"/>
</dbReference>
<dbReference type="GO" id="GO:0016036">
    <property type="term" value="P:cellular response to phosphate starvation"/>
    <property type="evidence" value="ECO:0007669"/>
    <property type="project" value="TreeGrafter"/>
</dbReference>
<gene>
    <name evidence="16" type="primary">psdS</name>
    <name evidence="16" type="synonym">yvcQ</name>
    <name evidence="16" type="ORF">P5633_06545</name>
    <name evidence="15" type="ORF">SC09_contig4orf00654</name>
</gene>
<keyword evidence="4" id="KW-1003">Cell membrane</keyword>
<dbReference type="CDD" id="cd16948">
    <property type="entry name" value="HATPase_BceS-YxdK-YvcQ-like"/>
    <property type="match status" value="1"/>
</dbReference>
<reference evidence="16" key="2">
    <citation type="submission" date="2023-03" db="EMBL/GenBank/DDBJ databases">
        <title>Complete genome sequences of 52 Bacillus and Priestia strains isolated from West-African fermentations and 26 reference strains from the DSMZ collection.</title>
        <authorList>
            <person name="Wiedenbein E.S."/>
            <person name="Canoy T.S."/>
            <person name="Hui Y."/>
            <person name="Parkouda C."/>
            <person name="Dawende C."/>
            <person name="Ametefe E."/>
            <person name="Jespersen L."/>
            <person name="Nielsen D.S."/>
        </authorList>
    </citation>
    <scope>NUCLEOTIDE SEQUENCE</scope>
    <source>
        <strain evidence="16">PRO56</strain>
    </source>
</reference>
<evidence type="ECO:0000313" key="16">
    <source>
        <dbReference type="EMBL" id="WEY85813.1"/>
    </source>
</evidence>
<keyword evidence="12 13" id="KW-0472">Membrane</keyword>
<feature type="domain" description="Histidine kinase" evidence="14">
    <location>
        <begin position="133"/>
        <end position="349"/>
    </location>
</feature>
<dbReference type="PANTHER" id="PTHR45453:SF2">
    <property type="entry name" value="HISTIDINE KINASE"/>
    <property type="match status" value="1"/>
</dbReference>
<dbReference type="STRING" id="483913.AN935_17460"/>
<dbReference type="InterPro" id="IPR050351">
    <property type="entry name" value="BphY/WalK/GraS-like"/>
</dbReference>
<name>A0A0D1KRD7_BACIU</name>
<sequence length="356" mass="40160">MLKTYLIDRLAIILFSLLGIGSAMLIAYLSIVESGAEPSKENMMYIWILPGTLLAAGFAADYVRQFSFLTYVKKLAEQASSSNDIGQSLKARKPRTGEQALWTKMINALGQQYESRLSQYINQQKQHYTFTNQWVHHMKTSVSVISLMIQEGKNGTSSSFPTFLEELEDENERFRHGLDMMLQTARLEEFAFDVKPQTFDLAEMVRSLINQEKRQFIKRRLFPTLHVPPNAVQISSDQKWLSFVVEQILFNALKYSKQGVGDSITIRIETQGHETRLSVADEGIGIPPQDLPRIFDAFFTGENGRTMKEATGMGLYLAKQVCSRLGHKLYAESKEGAGTVMTIVFSSDTLVNVTAL</sequence>
<dbReference type="SMART" id="SM00387">
    <property type="entry name" value="HATPase_c"/>
    <property type="match status" value="1"/>
</dbReference>
<reference evidence="15 17" key="1">
    <citation type="submission" date="2014-12" db="EMBL/GenBank/DDBJ databases">
        <title>Comparative genome analysis of Bacillus coagulans HM-08, Clostridium butyricum HM-68, Bacillus subtilis HM-66 and Bacillus licheniformis BL-09.</title>
        <authorList>
            <person name="Zhang H."/>
        </authorList>
    </citation>
    <scope>NUCLEOTIDE SEQUENCE [LARGE SCALE GENOMIC DNA]</scope>
    <source>
        <strain evidence="15 17">HM-66</strain>
    </source>
</reference>
<evidence type="ECO:0000256" key="5">
    <source>
        <dbReference type="ARBA" id="ARBA00022679"/>
    </source>
</evidence>
<evidence type="ECO:0000313" key="15">
    <source>
        <dbReference type="EMBL" id="KIU05756.1"/>
    </source>
</evidence>
<keyword evidence="10 13" id="KW-1133">Transmembrane helix</keyword>